<gene>
    <name evidence="10" type="primary">flgF</name>
    <name evidence="10" type="ORF">GCM10007414_25040</name>
</gene>
<dbReference type="Proteomes" id="UP000651977">
    <property type="component" value="Unassembled WGS sequence"/>
</dbReference>
<proteinExistence type="inferred from homology"/>
<dbReference type="NCBIfam" id="TIGR03506">
    <property type="entry name" value="FlgEFG_subfam"/>
    <property type="match status" value="1"/>
</dbReference>
<comment type="subcellular location">
    <subcellularLocation>
        <location evidence="1 6">Bacterial flagellum basal body</location>
    </subcellularLocation>
</comment>
<comment type="similarity">
    <text evidence="2 6">Belongs to the flagella basal body rod proteins family.</text>
</comment>
<dbReference type="PANTHER" id="PTHR30435">
    <property type="entry name" value="FLAGELLAR PROTEIN"/>
    <property type="match status" value="1"/>
</dbReference>
<keyword evidence="11" id="KW-1185">Reference proteome</keyword>
<dbReference type="EMBL" id="BMDY01000014">
    <property type="protein sequence ID" value="GGB10647.1"/>
    <property type="molecule type" value="Genomic_DNA"/>
</dbReference>
<keyword evidence="10" id="KW-0966">Cell projection</keyword>
<dbReference type="Pfam" id="PF22692">
    <property type="entry name" value="LlgE_F_G_D1"/>
    <property type="match status" value="1"/>
</dbReference>
<dbReference type="PANTHER" id="PTHR30435:SF18">
    <property type="entry name" value="FLAGELLAR BASAL-BODY ROD PROTEIN FLGF"/>
    <property type="match status" value="1"/>
</dbReference>
<sequence length="248" mass="26704">MDQLLYISMTGAKQNMNSLAVRGNNLANANTTGFKADIENARAMQAFGPGMPSRVFAMTERPTQNFGDGLLKTTGRDLDVAIKGEGWISVQDKDGQEALTRNGNFTVSAAGVLQTMQGQAVLGDQGGPIVIPLPLEKLEINEDGTIEIRPEGAPADALEEIGRIKLSKPFAGDLTKGNDGLFRSTSGQAYQADATVELVKGALESSNVNPVQEMTHMISMQRQFEMQIKMMKAAEDNDKATNNLLRLS</sequence>
<dbReference type="InterPro" id="IPR020013">
    <property type="entry name" value="Flagellar_FlgE/F/G"/>
</dbReference>
<dbReference type="SUPFAM" id="SSF117143">
    <property type="entry name" value="Flagellar hook protein flgE"/>
    <property type="match status" value="1"/>
</dbReference>
<organism evidence="10 11">
    <name type="scientific">Agarivorans gilvus</name>
    <dbReference type="NCBI Taxonomy" id="680279"/>
    <lineage>
        <taxon>Bacteria</taxon>
        <taxon>Pseudomonadati</taxon>
        <taxon>Pseudomonadota</taxon>
        <taxon>Gammaproteobacteria</taxon>
        <taxon>Alteromonadales</taxon>
        <taxon>Alteromonadaceae</taxon>
        <taxon>Agarivorans</taxon>
    </lineage>
</organism>
<evidence type="ECO:0000256" key="3">
    <source>
        <dbReference type="ARBA" id="ARBA00023143"/>
    </source>
</evidence>
<dbReference type="InterPro" id="IPR012836">
    <property type="entry name" value="FlgF"/>
</dbReference>
<keyword evidence="10" id="KW-0282">Flagellum</keyword>
<evidence type="ECO:0000313" key="10">
    <source>
        <dbReference type="EMBL" id="GGB10647.1"/>
    </source>
</evidence>
<protein>
    <recommendedName>
        <fullName evidence="5 6">Flagellar basal-body rod protein FlgF</fullName>
    </recommendedName>
</protein>
<dbReference type="RefSeq" id="WP_055732108.1">
    <property type="nucleotide sequence ID" value="NZ_BMDY01000014.1"/>
</dbReference>
<feature type="domain" description="Flagellar hook protein FlgE/F/G-like D1" evidence="9">
    <location>
        <begin position="81"/>
        <end position="147"/>
    </location>
</feature>
<dbReference type="NCBIfam" id="TIGR02490">
    <property type="entry name" value="flgF"/>
    <property type="match status" value="1"/>
</dbReference>
<feature type="domain" description="Flagellar basal body rod protein N-terminal" evidence="7">
    <location>
        <begin position="5"/>
        <end position="35"/>
    </location>
</feature>
<dbReference type="InterPro" id="IPR010930">
    <property type="entry name" value="Flg_bb/hook_C_dom"/>
</dbReference>
<dbReference type="InterPro" id="IPR001444">
    <property type="entry name" value="Flag_bb_rod_N"/>
</dbReference>
<evidence type="ECO:0000313" key="11">
    <source>
        <dbReference type="Proteomes" id="UP000651977"/>
    </source>
</evidence>
<evidence type="ECO:0000259" key="9">
    <source>
        <dbReference type="Pfam" id="PF22692"/>
    </source>
</evidence>
<evidence type="ECO:0000256" key="2">
    <source>
        <dbReference type="ARBA" id="ARBA00009677"/>
    </source>
</evidence>
<evidence type="ECO:0000256" key="1">
    <source>
        <dbReference type="ARBA" id="ARBA00004117"/>
    </source>
</evidence>
<dbReference type="Pfam" id="PF00460">
    <property type="entry name" value="Flg_bb_rod"/>
    <property type="match status" value="1"/>
</dbReference>
<comment type="caution">
    <text evidence="10">The sequence shown here is derived from an EMBL/GenBank/DDBJ whole genome shotgun (WGS) entry which is preliminary data.</text>
</comment>
<dbReference type="InterPro" id="IPR037925">
    <property type="entry name" value="FlgE/F/G-like"/>
</dbReference>
<dbReference type="InterPro" id="IPR053967">
    <property type="entry name" value="LlgE_F_G-like_D1"/>
</dbReference>
<evidence type="ECO:0000259" key="7">
    <source>
        <dbReference type="Pfam" id="PF00460"/>
    </source>
</evidence>
<accession>A0ABQ1I467</accession>
<dbReference type="NCBIfam" id="NF009280">
    <property type="entry name" value="PRK12640.1"/>
    <property type="match status" value="1"/>
</dbReference>
<evidence type="ECO:0000256" key="6">
    <source>
        <dbReference type="RuleBase" id="RU362116"/>
    </source>
</evidence>
<evidence type="ECO:0000256" key="5">
    <source>
        <dbReference type="ARBA" id="ARBA00040228"/>
    </source>
</evidence>
<evidence type="ECO:0000256" key="4">
    <source>
        <dbReference type="ARBA" id="ARBA00038560"/>
    </source>
</evidence>
<comment type="subunit">
    <text evidence="4 6">The basal body constitutes a major portion of the flagellar organelle and consists of five rings (E,L,P,S, and M) mounted on a central rod. The rod consists of about 26 subunits of FlgG in the distal portion, and FlgB, FlgC and FlgF are thought to build up the proximal portion of the rod with about 6 subunits each.</text>
</comment>
<feature type="domain" description="Flagellar basal-body/hook protein C-terminal" evidence="8">
    <location>
        <begin position="200"/>
        <end position="244"/>
    </location>
</feature>
<dbReference type="Pfam" id="PF06429">
    <property type="entry name" value="Flg_bbr_C"/>
    <property type="match status" value="1"/>
</dbReference>
<reference evidence="11" key="1">
    <citation type="journal article" date="2019" name="Int. J. Syst. Evol. Microbiol.">
        <title>The Global Catalogue of Microorganisms (GCM) 10K type strain sequencing project: providing services to taxonomists for standard genome sequencing and annotation.</title>
        <authorList>
            <consortium name="The Broad Institute Genomics Platform"/>
            <consortium name="The Broad Institute Genome Sequencing Center for Infectious Disease"/>
            <person name="Wu L."/>
            <person name="Ma J."/>
        </authorList>
    </citation>
    <scope>NUCLEOTIDE SEQUENCE [LARGE SCALE GENOMIC DNA]</scope>
    <source>
        <strain evidence="11">CGMCC 1.10131</strain>
    </source>
</reference>
<keyword evidence="10" id="KW-0969">Cilium</keyword>
<evidence type="ECO:0000259" key="8">
    <source>
        <dbReference type="Pfam" id="PF06429"/>
    </source>
</evidence>
<name>A0ABQ1I467_9ALTE</name>
<keyword evidence="3 6" id="KW-0975">Bacterial flagellum</keyword>